<evidence type="ECO:0000259" key="7">
    <source>
        <dbReference type="PROSITE" id="PS51900"/>
    </source>
</evidence>
<evidence type="ECO:0000256" key="5">
    <source>
        <dbReference type="PROSITE-ProRule" id="PRU01248"/>
    </source>
</evidence>
<dbReference type="GO" id="GO:0015074">
    <property type="term" value="P:DNA integration"/>
    <property type="evidence" value="ECO:0007669"/>
    <property type="project" value="UniProtKB-KW"/>
</dbReference>
<dbReference type="Gene3D" id="1.10.150.130">
    <property type="match status" value="1"/>
</dbReference>
<reference evidence="8" key="1">
    <citation type="submission" date="2019-02" db="EMBL/GenBank/DDBJ databases">
        <authorList>
            <consortium name="Genoscope - CEA"/>
            <person name="William W."/>
        </authorList>
    </citation>
    <scope>NUCLEOTIDE SEQUENCE [LARGE SCALE GENOMIC DNA]</scope>
    <source>
        <strain evidence="8">YSy11</strain>
    </source>
</reference>
<dbReference type="InterPro" id="IPR010998">
    <property type="entry name" value="Integrase_recombinase_N"/>
</dbReference>
<dbReference type="GO" id="GO:0003677">
    <property type="term" value="F:DNA binding"/>
    <property type="evidence" value="ECO:0007669"/>
    <property type="project" value="UniProtKB-UniRule"/>
</dbReference>
<dbReference type="GO" id="GO:0006310">
    <property type="term" value="P:DNA recombination"/>
    <property type="evidence" value="ECO:0007669"/>
    <property type="project" value="UniProtKB-KW"/>
</dbReference>
<protein>
    <submittedName>
        <fullName evidence="8">Putative phage integrase</fullName>
    </submittedName>
</protein>
<sequence length="493" mass="54091">MNAITTIPEQGQVSPACNQHCHQNHQRLTVWHYRRSGIYYLRVRPRGCSIRSATISLRTTDRPTAMTLSKDILKALAVFHLDQPEATWTDLKERLLDVAKDTLSQSHADDGSLSAYDMIYGDLAVSLAEASAKANLSVDQHKALAIGRRIIGAAQDRLHGDPKALVEIIEELEGQSCSTPVALNQPLSVLPVGEPLTFKTLSELFLAERKGNVTDSTLKAVQSNCSTLFKLIGDLDMRTHTRADMVALKAKVVEGRKPLTINKLLAQLSTVMDWAKNNGHIQHSYDKGLKIERGAESTRKPLSRDQVVTIMDHANNLPVDDWKRWALSLGVLTGARIGEIYQLNKEDIKQVEGITVIDINKDENGGKTLKNNFSVRQVPLVDGAYGFSLEVFLEWVAANEGRLFKAKEHYFNKPLNEALREPLGLKAGGNQSFHSLRHSLAGLLKAAATPDIIAQGITGHSSGNITYDLYGGSGRVAVSVLNEALKKAFGLVA</sequence>
<dbReference type="Gene3D" id="1.10.443.10">
    <property type="entry name" value="Intergrase catalytic core"/>
    <property type="match status" value="1"/>
</dbReference>
<dbReference type="Pfam" id="PF00589">
    <property type="entry name" value="Phage_integrase"/>
    <property type="match status" value="1"/>
</dbReference>
<dbReference type="CDD" id="cd01184">
    <property type="entry name" value="INT_C_like_1"/>
    <property type="match status" value="1"/>
</dbReference>
<evidence type="ECO:0000256" key="3">
    <source>
        <dbReference type="ARBA" id="ARBA00023125"/>
    </source>
</evidence>
<dbReference type="PROSITE" id="PS51900">
    <property type="entry name" value="CB"/>
    <property type="match status" value="1"/>
</dbReference>
<dbReference type="EMBL" id="LR215729">
    <property type="protein sequence ID" value="VEV95205.1"/>
    <property type="molecule type" value="Genomic_DNA"/>
</dbReference>
<evidence type="ECO:0000313" key="8">
    <source>
        <dbReference type="EMBL" id="VEV95205.1"/>
    </source>
</evidence>
<keyword evidence="4" id="KW-0233">DNA recombination</keyword>
<evidence type="ECO:0000256" key="2">
    <source>
        <dbReference type="ARBA" id="ARBA00022908"/>
    </source>
</evidence>
<dbReference type="InterPro" id="IPR044068">
    <property type="entry name" value="CB"/>
</dbReference>
<organism evidence="8">
    <name type="scientific">Pseudomonas marincola</name>
    <dbReference type="NCBI Taxonomy" id="437900"/>
    <lineage>
        <taxon>Bacteria</taxon>
        <taxon>Pseudomonadati</taxon>
        <taxon>Pseudomonadota</taxon>
        <taxon>Gammaproteobacteria</taxon>
        <taxon>Pseudomonadales</taxon>
        <taxon>Pseudomonadaceae</taxon>
        <taxon>Pseudomonas</taxon>
    </lineage>
</organism>
<dbReference type="PANTHER" id="PTHR30629:SF2">
    <property type="entry name" value="PROPHAGE INTEGRASE INTS-RELATED"/>
    <property type="match status" value="1"/>
</dbReference>
<dbReference type="InterPro" id="IPR002104">
    <property type="entry name" value="Integrase_catalytic"/>
</dbReference>
<proteinExistence type="inferred from homology"/>
<dbReference type="AlphaFoldDB" id="A0A653DXV7"/>
<dbReference type="InterPro" id="IPR013762">
    <property type="entry name" value="Integrase-like_cat_sf"/>
</dbReference>
<dbReference type="PANTHER" id="PTHR30629">
    <property type="entry name" value="PROPHAGE INTEGRASE"/>
    <property type="match status" value="1"/>
</dbReference>
<name>A0A653DXV7_9PSED</name>
<comment type="similarity">
    <text evidence="1">Belongs to the 'phage' integrase family.</text>
</comment>
<keyword evidence="3 5" id="KW-0238">DNA-binding</keyword>
<gene>
    <name evidence="8" type="ORF">PMYSY11_0158</name>
</gene>
<dbReference type="PROSITE" id="PS51898">
    <property type="entry name" value="TYR_RECOMBINASE"/>
    <property type="match status" value="1"/>
</dbReference>
<evidence type="ECO:0000256" key="1">
    <source>
        <dbReference type="ARBA" id="ARBA00008857"/>
    </source>
</evidence>
<evidence type="ECO:0000256" key="4">
    <source>
        <dbReference type="ARBA" id="ARBA00023172"/>
    </source>
</evidence>
<keyword evidence="2" id="KW-0229">DNA integration</keyword>
<feature type="domain" description="Tyr recombinase" evidence="6">
    <location>
        <begin position="297"/>
        <end position="486"/>
    </location>
</feature>
<feature type="domain" description="Core-binding (CB)" evidence="7">
    <location>
        <begin position="196"/>
        <end position="276"/>
    </location>
</feature>
<dbReference type="InterPro" id="IPR050808">
    <property type="entry name" value="Phage_Integrase"/>
</dbReference>
<dbReference type="InterPro" id="IPR011010">
    <property type="entry name" value="DNA_brk_join_enz"/>
</dbReference>
<accession>A0A653DXV7</accession>
<dbReference type="SUPFAM" id="SSF56349">
    <property type="entry name" value="DNA breaking-rejoining enzymes"/>
    <property type="match status" value="1"/>
</dbReference>
<evidence type="ECO:0000259" key="6">
    <source>
        <dbReference type="PROSITE" id="PS51898"/>
    </source>
</evidence>